<accession>A0ABS3NFG1</accession>
<dbReference type="PANTHER" id="PTHR35175:SF1">
    <property type="entry name" value="OXIDOREDUCTASE"/>
    <property type="match status" value="1"/>
</dbReference>
<dbReference type="Pfam" id="PF06945">
    <property type="entry name" value="DUF1289"/>
    <property type="match status" value="1"/>
</dbReference>
<comment type="caution">
    <text evidence="1">The sequence shown here is derived from an EMBL/GenBank/DDBJ whole genome shotgun (WGS) entry which is preliminary data.</text>
</comment>
<organism evidence="1 2">
    <name type="scientific">Oceanisphaera pacifica</name>
    <dbReference type="NCBI Taxonomy" id="2818389"/>
    <lineage>
        <taxon>Bacteria</taxon>
        <taxon>Pseudomonadati</taxon>
        <taxon>Pseudomonadota</taxon>
        <taxon>Gammaproteobacteria</taxon>
        <taxon>Aeromonadales</taxon>
        <taxon>Aeromonadaceae</taxon>
        <taxon>Oceanisphaera</taxon>
    </lineage>
</organism>
<proteinExistence type="predicted"/>
<sequence length="89" mass="10548">MEQLEFFDLLSPCIGVCQVNNKGYCKGCFRRRDERFNWLQLSPAQQREVIRLCQDRKRRVLAAARKKQRELLLEPAPEPQNTLKLDSKE</sequence>
<dbReference type="InterPro" id="IPR010710">
    <property type="entry name" value="DUF1289"/>
</dbReference>
<dbReference type="EMBL" id="JAGDFX010000005">
    <property type="protein sequence ID" value="MBO1519030.1"/>
    <property type="molecule type" value="Genomic_DNA"/>
</dbReference>
<gene>
    <name evidence="1" type="ORF">J3U76_05170</name>
</gene>
<evidence type="ECO:0000313" key="2">
    <source>
        <dbReference type="Proteomes" id="UP000664882"/>
    </source>
</evidence>
<keyword evidence="2" id="KW-1185">Reference proteome</keyword>
<name>A0ABS3NFG1_9GAMM</name>
<dbReference type="PANTHER" id="PTHR35175">
    <property type="entry name" value="DUF1289 DOMAIN-CONTAINING PROTEIN"/>
    <property type="match status" value="1"/>
</dbReference>
<dbReference type="RefSeq" id="WP_208004791.1">
    <property type="nucleotide sequence ID" value="NZ_JAGDFX010000005.1"/>
</dbReference>
<dbReference type="Proteomes" id="UP000664882">
    <property type="component" value="Unassembled WGS sequence"/>
</dbReference>
<protein>
    <submittedName>
        <fullName evidence="1">DUF1289 domain-containing protein</fullName>
    </submittedName>
</protein>
<evidence type="ECO:0000313" key="1">
    <source>
        <dbReference type="EMBL" id="MBO1519030.1"/>
    </source>
</evidence>
<reference evidence="1 2" key="1">
    <citation type="submission" date="2021-03" db="EMBL/GenBank/DDBJ databases">
        <title>Oceanisphaera sp. nov., isolated from the intestine.</title>
        <authorList>
            <person name="Zhao L.-H."/>
            <person name="Shi L.-F."/>
        </authorList>
    </citation>
    <scope>NUCLEOTIDE SEQUENCE [LARGE SCALE GENOMIC DNA]</scope>
    <source>
        <strain evidence="1 2">DM8</strain>
    </source>
</reference>